<dbReference type="GO" id="GO:0005789">
    <property type="term" value="C:endoplasmic reticulum membrane"/>
    <property type="evidence" value="ECO:0007669"/>
    <property type="project" value="UniProtKB-SubCell"/>
</dbReference>
<evidence type="ECO:0000256" key="3">
    <source>
        <dbReference type="ARBA" id="ARBA00022516"/>
    </source>
</evidence>
<organism evidence="12 14">
    <name type="scientific">Ostreococcus tauri</name>
    <name type="common">Marine green alga</name>
    <dbReference type="NCBI Taxonomy" id="70448"/>
    <lineage>
        <taxon>Eukaryota</taxon>
        <taxon>Viridiplantae</taxon>
        <taxon>Chlorophyta</taxon>
        <taxon>Mamiellophyceae</taxon>
        <taxon>Mamiellales</taxon>
        <taxon>Bathycoccaceae</taxon>
        <taxon>Ostreococcus</taxon>
    </lineage>
</organism>
<evidence type="ECO:0000256" key="11">
    <source>
        <dbReference type="RuleBase" id="RU367023"/>
    </source>
</evidence>
<accession>A0A454XS31</accession>
<comment type="caution">
    <text evidence="11">Lacks conserved residue(s) required for the propagation of feature annotation.</text>
</comment>
<evidence type="ECO:0000256" key="2">
    <source>
        <dbReference type="ARBA" id="ARBA00005420"/>
    </source>
</evidence>
<dbReference type="EC" id="2.3.1.-" evidence="11"/>
<dbReference type="AlphaFoldDB" id="Q00UG1"/>
<dbReference type="GO" id="GO:0004144">
    <property type="term" value="F:diacylglycerol O-acyltransferase activity"/>
    <property type="evidence" value="ECO:0007669"/>
    <property type="project" value="TreeGrafter"/>
</dbReference>
<dbReference type="OrthoDB" id="264532at2759"/>
<dbReference type="GeneID" id="9831214"/>
<dbReference type="InParanoid" id="Q00UG1"/>
<evidence type="ECO:0000313" key="13">
    <source>
        <dbReference type="EMBL" id="OUS44248.1"/>
    </source>
</evidence>
<dbReference type="STRING" id="70448.Q00UG1"/>
<dbReference type="RefSeq" id="XP_003083539.1">
    <property type="nucleotide sequence ID" value="XM_003083491.1"/>
</dbReference>
<reference evidence="12" key="2">
    <citation type="journal article" date="2014" name="BMC Genomics">
        <title>An improved genome of the model marine alga Ostreococcus tauri unfolds by assessing Illumina de novo assemblies.</title>
        <authorList>
            <person name="Blanc-Mathieu R."/>
            <person name="Verhelst B."/>
            <person name="Derelle E."/>
            <person name="Rombauts S."/>
            <person name="Bouget F.Y."/>
            <person name="Carre I."/>
            <person name="Chateau A."/>
            <person name="Eyre-Walker A."/>
            <person name="Grimsley N."/>
            <person name="Moreau H."/>
            <person name="Piegu B."/>
            <person name="Rivals E."/>
            <person name="Schackwitz W."/>
            <person name="Van de Peer Y."/>
            <person name="Piganeau G."/>
        </authorList>
    </citation>
    <scope>NUCLEOTIDE SEQUENCE</scope>
    <source>
        <strain evidence="12">RCC4221</strain>
    </source>
</reference>
<dbReference type="OMA" id="FWFTCAN"/>
<dbReference type="Proteomes" id="UP000195557">
    <property type="component" value="Unassembled WGS sequence"/>
</dbReference>
<keyword evidence="4 11" id="KW-0808">Transferase</keyword>
<comment type="similarity">
    <text evidence="2 11">Belongs to the diacylglycerol acyltransferase family.</text>
</comment>
<keyword evidence="8" id="KW-0443">Lipid metabolism</keyword>
<reference evidence="13" key="3">
    <citation type="submission" date="2017-04" db="EMBL/GenBank/DDBJ databases">
        <title>Population genomics of picophytoplankton unveils novel chromosome hypervariability.</title>
        <authorList>
            <consortium name="DOE Joint Genome Institute"/>
            <person name="Blanc-Mathieu R."/>
            <person name="Krasovec M."/>
            <person name="Hebrard M."/>
            <person name="Yau S."/>
            <person name="Desgranges E."/>
            <person name="Martin J."/>
            <person name="Schackwitz W."/>
            <person name="Kuo A."/>
            <person name="Salin G."/>
            <person name="Donnadieu C."/>
            <person name="Desdevises Y."/>
            <person name="Sanchez-Ferandin S."/>
            <person name="Moreau H."/>
            <person name="Rivals E."/>
            <person name="Grigoriev I.V."/>
            <person name="Grimsley N."/>
            <person name="Eyre-Walker A."/>
            <person name="Piganeau G."/>
        </authorList>
    </citation>
    <scope>NUCLEOTIDE SEQUENCE [LARGE SCALE GENOMIC DNA]</scope>
    <source>
        <strain evidence="13">RCC 1115</strain>
    </source>
</reference>
<evidence type="ECO:0000256" key="8">
    <source>
        <dbReference type="ARBA" id="ARBA00023098"/>
    </source>
</evidence>
<evidence type="ECO:0000256" key="10">
    <source>
        <dbReference type="ARBA" id="ARBA00023315"/>
    </source>
</evidence>
<evidence type="ECO:0000256" key="9">
    <source>
        <dbReference type="ARBA" id="ARBA00023136"/>
    </source>
</evidence>
<dbReference type="CDD" id="cd07987">
    <property type="entry name" value="LPLAT_MGAT-like"/>
    <property type="match status" value="1"/>
</dbReference>
<dbReference type="EMBL" id="KZ155825">
    <property type="protein sequence ID" value="OUS44248.1"/>
    <property type="molecule type" value="Genomic_DNA"/>
</dbReference>
<dbReference type="FunCoup" id="Q00UG1">
    <property type="interactions" value="667"/>
</dbReference>
<keyword evidence="14" id="KW-1185">Reference proteome</keyword>
<dbReference type="InterPro" id="IPR007130">
    <property type="entry name" value="DAGAT"/>
</dbReference>
<evidence type="ECO:0000256" key="4">
    <source>
        <dbReference type="ARBA" id="ARBA00022679"/>
    </source>
</evidence>
<dbReference type="EMBL" id="CAID01000016">
    <property type="protein sequence ID" value="CAL58088.1"/>
    <property type="molecule type" value="Genomic_DNA"/>
</dbReference>
<dbReference type="Pfam" id="PF03982">
    <property type="entry name" value="DAGAT"/>
    <property type="match status" value="1"/>
</dbReference>
<evidence type="ECO:0000313" key="14">
    <source>
        <dbReference type="Proteomes" id="UP000009170"/>
    </source>
</evidence>
<protein>
    <recommendedName>
        <fullName evidence="11">Acyltransferase</fullName>
        <ecNumber evidence="11">2.3.1.-</ecNumber>
    </recommendedName>
</protein>
<keyword evidence="3" id="KW-0444">Lipid biosynthesis</keyword>
<accession>A0A1Y5I3Z8</accession>
<evidence type="ECO:0000313" key="12">
    <source>
        <dbReference type="EMBL" id="CAL58088.1"/>
    </source>
</evidence>
<gene>
    <name evidence="13" type="ORF">BE221DRAFT_78320</name>
    <name evidence="12" type="ORF">OT_ostta16g00910</name>
</gene>
<comment type="subcellular location">
    <subcellularLocation>
        <location evidence="1 11">Endoplasmic reticulum membrane</location>
        <topology evidence="1 11">Multi-pass membrane protein</topology>
    </subcellularLocation>
</comment>
<accession>Q00UG1</accession>
<dbReference type="Proteomes" id="UP000009170">
    <property type="component" value="Unassembled WGS sequence"/>
</dbReference>
<dbReference type="PANTHER" id="PTHR12317">
    <property type="entry name" value="DIACYLGLYCEROL O-ACYLTRANSFERASE"/>
    <property type="match status" value="1"/>
</dbReference>
<keyword evidence="7 11" id="KW-1133">Transmembrane helix</keyword>
<dbReference type="KEGG" id="ota:OT_ostta16g00910"/>
<dbReference type="GO" id="GO:0019432">
    <property type="term" value="P:triglyceride biosynthetic process"/>
    <property type="evidence" value="ECO:0007669"/>
    <property type="project" value="TreeGrafter"/>
</dbReference>
<reference evidence="12 14" key="1">
    <citation type="journal article" date="2006" name="Proc. Natl. Acad. Sci. U.S.A.">
        <title>Genome analysis of the smallest free-living eukaryote Ostreococcus tauri unveils many unique features.</title>
        <authorList>
            <person name="Derelle E."/>
            <person name="Ferraz C."/>
            <person name="Rombauts S."/>
            <person name="Rouze P."/>
            <person name="Worden A.Z."/>
            <person name="Robbens S."/>
            <person name="Partensky F."/>
            <person name="Degroeve S."/>
            <person name="Echeynie S."/>
            <person name="Cooke R."/>
            <person name="Saeys Y."/>
            <person name="Wuyts J."/>
            <person name="Jabbari K."/>
            <person name="Bowler C."/>
            <person name="Panaud O."/>
            <person name="Piegu B."/>
            <person name="Ball S.G."/>
            <person name="Ral J.-P."/>
            <person name="Bouget F.-Y."/>
            <person name="Piganeau G."/>
            <person name="De Baets B."/>
            <person name="Picard A."/>
            <person name="Delseny M."/>
            <person name="Demaille J."/>
            <person name="Van de Peer Y."/>
            <person name="Moreau H."/>
        </authorList>
    </citation>
    <scope>NUCLEOTIDE SEQUENCE [LARGE SCALE GENOMIC DNA]</scope>
    <source>
        <strain evidence="12 14">OTTH0595</strain>
    </source>
</reference>
<evidence type="ECO:0000256" key="5">
    <source>
        <dbReference type="ARBA" id="ARBA00022692"/>
    </source>
</evidence>
<name>Q00UG1_OSTTA</name>
<feature type="transmembrane region" description="Helical" evidence="11">
    <location>
        <begin position="12"/>
        <end position="32"/>
    </location>
</feature>
<keyword evidence="6 11" id="KW-0256">Endoplasmic reticulum</keyword>
<keyword evidence="10 12" id="KW-0012">Acyltransferase</keyword>
<evidence type="ECO:0000256" key="6">
    <source>
        <dbReference type="ARBA" id="ARBA00022824"/>
    </source>
</evidence>
<proteinExistence type="inferred from homology"/>
<sequence>MSRSIVDHGVLLVWLGLFHALVVVVVVAIVALERRRAMTVLAALMSLSVVPRRIRPRWGVTLARAITRTAKSYFPCALTFENEEAYLKGARKGVGRLVGLEPHGALPLSVIAFADYFMFDEDGIEARGMNHAASMNSRALASGAIFHVPLVRHLWTWLGLEPISRRRMTSMLSDGSTCVIVPGGVAECMAMERGVETLYLKRRYGFVKIAIQTGAALVPAYTFGQTRAYKYWRLGPPLVPTSVANWFSKTFSFAPMVFWGKWFTPIPYATPLHTVVGELIETTQNDNPSREEVQAKLDEFIVAMRSLYDRHKSAHGYADVDLVVC</sequence>
<evidence type="ECO:0000256" key="7">
    <source>
        <dbReference type="ARBA" id="ARBA00022989"/>
    </source>
</evidence>
<dbReference type="PANTHER" id="PTHR12317:SF63">
    <property type="entry name" value="DIACYLGLYCEROL O-ACYLTRANSFERASE 2"/>
    <property type="match status" value="1"/>
</dbReference>
<keyword evidence="5 11" id="KW-0812">Transmembrane</keyword>
<keyword evidence="9 11" id="KW-0472">Membrane</keyword>
<evidence type="ECO:0000256" key="1">
    <source>
        <dbReference type="ARBA" id="ARBA00004477"/>
    </source>
</evidence>